<evidence type="ECO:0000313" key="1">
    <source>
        <dbReference type="EMBL" id="VVU99641.1"/>
    </source>
</evidence>
<keyword evidence="2" id="KW-1185">Reference proteome</keyword>
<evidence type="ECO:0000313" key="2">
    <source>
        <dbReference type="Proteomes" id="UP000356253"/>
    </source>
</evidence>
<proteinExistence type="predicted"/>
<name>A0AC61Y577_9FLAO</name>
<comment type="caution">
    <text evidence="1">The sequence shown here is derived from an EMBL/GenBank/DDBJ whole genome shotgun (WGS) entry which is preliminary data.</text>
</comment>
<organism evidence="1 2">
    <name type="scientific">Mesonia oceanica</name>
    <dbReference type="NCBI Taxonomy" id="2687242"/>
    <lineage>
        <taxon>Bacteria</taxon>
        <taxon>Pseudomonadati</taxon>
        <taxon>Bacteroidota</taxon>
        <taxon>Flavobacteriia</taxon>
        <taxon>Flavobacteriales</taxon>
        <taxon>Flavobacteriaceae</taxon>
        <taxon>Mesonia</taxon>
    </lineage>
</organism>
<accession>A0AC61Y577</accession>
<reference evidence="1" key="1">
    <citation type="submission" date="2019-09" db="EMBL/GenBank/DDBJ databases">
        <authorList>
            <person name="Rodrigo-Torres L."/>
            <person name="Arahal R. D."/>
            <person name="Lucena T."/>
        </authorList>
    </citation>
    <scope>NUCLEOTIDE SEQUENCE</scope>
    <source>
        <strain evidence="1">ISS653</strain>
    </source>
</reference>
<dbReference type="Proteomes" id="UP000356253">
    <property type="component" value="Unassembled WGS sequence"/>
</dbReference>
<gene>
    <name evidence="1" type="ORF">FVB9532_00897</name>
</gene>
<sequence length="69" mass="8266">METFEIKKELHSIIDSGNDKFVKNFYKIAKSYLRQLENDKRIFEGEEDIKEGKVHSQAEVQKMIESWMK</sequence>
<dbReference type="EMBL" id="CABVMM010000003">
    <property type="protein sequence ID" value="VVU99641.1"/>
    <property type="molecule type" value="Genomic_DNA"/>
</dbReference>
<protein>
    <submittedName>
        <fullName evidence="1">Uncharacterized protein</fullName>
    </submittedName>
</protein>